<dbReference type="InterPro" id="IPR026961">
    <property type="entry name" value="PGG_dom"/>
</dbReference>
<dbReference type="eggNOG" id="KOG0504">
    <property type="taxonomic scope" value="Eukaryota"/>
</dbReference>
<dbReference type="GO" id="GO:0016020">
    <property type="term" value="C:membrane"/>
    <property type="evidence" value="ECO:0000318"/>
    <property type="project" value="GO_Central"/>
</dbReference>
<evidence type="ECO:0000313" key="4">
    <source>
        <dbReference type="EMBL" id="EOY21162.1"/>
    </source>
</evidence>
<gene>
    <name evidence="4" type="ORF">TCM_012538</name>
</gene>
<reference evidence="4 5" key="1">
    <citation type="journal article" date="2013" name="Genome Biol.">
        <title>The genome sequence of the most widely cultivated cacao type and its use to identify candidate genes regulating pod color.</title>
        <authorList>
            <person name="Motamayor J.C."/>
            <person name="Mockaitis K."/>
            <person name="Schmutz J."/>
            <person name="Haiminen N."/>
            <person name="Iii D.L."/>
            <person name="Cornejo O."/>
            <person name="Findley S.D."/>
            <person name="Zheng P."/>
            <person name="Utro F."/>
            <person name="Royaert S."/>
            <person name="Saski C."/>
            <person name="Jenkins J."/>
            <person name="Podicheti R."/>
            <person name="Zhao M."/>
            <person name="Scheffler B.E."/>
            <person name="Stack J.C."/>
            <person name="Feltus F.A."/>
            <person name="Mustiga G.M."/>
            <person name="Amores F."/>
            <person name="Phillips W."/>
            <person name="Marelli J.P."/>
            <person name="May G.D."/>
            <person name="Shapiro H."/>
            <person name="Ma J."/>
            <person name="Bustamante C.D."/>
            <person name="Schnell R.J."/>
            <person name="Main D."/>
            <person name="Gilbert D."/>
            <person name="Parida L."/>
            <person name="Kuhn D.N."/>
        </authorList>
    </citation>
    <scope>NUCLEOTIDE SEQUENCE [LARGE SCALE GENOMIC DNA]</scope>
    <source>
        <strain evidence="5">cv. Matina 1-6</strain>
    </source>
</reference>
<sequence>MLTQLNIIIIFHCYVFREFTFRLALLCCWHNSLDMATNTSLSRSSHQKSLQDESNLVAGQQQPPEITPASNSTAVEGAEFQTVEVEPRASGIEIPSRNLLLTLLQYISSGDLVSVNDFLNNYSFPLNAEFFHYRSVLHAAIILGHLKIFKLLVSFASDEDLQLTDYNSNTAMSFAAMHGNTEIAECLFRRNKNLVTTVNLQGNSPVLLACRGGHKDTLGYLYSVTPIDFLLSENKIHGSRLLNACILSKQFDVAFDLIRQCPAISLTIDINYIPLVGLATEKSLYLSGSRLAFWQRWIYYCLKENKPPASTYAFTYISERRQSEGNKSVITQVAKKLLGSGSNLLNMFGIKQIYDLKSDHANAKELLCRIAKYISTLDKAQILQGVVHSAMIGAAKLGVTEFIIEMSKANPDIMSFTDDHGRNIFMIAAIYRQEKVFSLICGIPALTGQLLPYVDIYGNALLHLAAELGPNSEAKLTQISGAALQMQRELQWFTETKNILPQVHARYTNNKMQTAKQTFDETHKSLRKQGEEWMKQLSSSSTVVGTLIMTIMFAAAFTVPGGNDQNNGFPIFLTSGHKHEVAFMIFIISDAISLFASSTSVLMFLGILTTRYAMEDFLTSLPNKLIIGLSTLFISIATMMVAFCASLVIMLQGRLWIIIPIILLASIPITLFAWLQFPLLVEVIVSSYGAGIFDRKMKPWI</sequence>
<protein>
    <submittedName>
        <fullName evidence="4">Ankyrin repeat family protein, putative</fullName>
    </submittedName>
</protein>
<feature type="region of interest" description="Disordered" evidence="1">
    <location>
        <begin position="52"/>
        <end position="72"/>
    </location>
</feature>
<dbReference type="InParanoid" id="A0A061FWF2"/>
<dbReference type="PANTHER" id="PTHR24177:SF329">
    <property type="entry name" value="ANKYRIN REPEAT PROTEIN"/>
    <property type="match status" value="1"/>
</dbReference>
<dbReference type="SMART" id="SM00248">
    <property type="entry name" value="ANK"/>
    <property type="match status" value="4"/>
</dbReference>
<dbReference type="SUPFAM" id="SSF48403">
    <property type="entry name" value="Ankyrin repeat"/>
    <property type="match status" value="1"/>
</dbReference>
<dbReference type="EMBL" id="CM001881">
    <property type="protein sequence ID" value="EOY21162.1"/>
    <property type="molecule type" value="Genomic_DNA"/>
</dbReference>
<dbReference type="Pfam" id="PF12796">
    <property type="entry name" value="Ank_2"/>
    <property type="match status" value="1"/>
</dbReference>
<keyword evidence="5" id="KW-1185">Reference proteome</keyword>
<feature type="domain" description="PGG" evidence="3">
    <location>
        <begin position="531"/>
        <end position="649"/>
    </location>
</feature>
<dbReference type="HOGENOM" id="CLU_016885_3_0_1"/>
<keyword evidence="2" id="KW-0472">Membrane</keyword>
<keyword evidence="2" id="KW-1133">Transmembrane helix</keyword>
<dbReference type="Gene3D" id="1.25.40.20">
    <property type="entry name" value="Ankyrin repeat-containing domain"/>
    <property type="match status" value="1"/>
</dbReference>
<feature type="transmembrane region" description="Helical" evidence="2">
    <location>
        <begin position="655"/>
        <end position="677"/>
    </location>
</feature>
<dbReference type="Proteomes" id="UP000026915">
    <property type="component" value="Chromosome 3"/>
</dbReference>
<evidence type="ECO:0000259" key="3">
    <source>
        <dbReference type="Pfam" id="PF13962"/>
    </source>
</evidence>
<dbReference type="OMA" id="CSILAMM"/>
<evidence type="ECO:0000256" key="2">
    <source>
        <dbReference type="SAM" id="Phobius"/>
    </source>
</evidence>
<name>A0A061FWF2_THECC</name>
<feature type="transmembrane region" description="Helical" evidence="2">
    <location>
        <begin position="581"/>
        <end position="605"/>
    </location>
</feature>
<dbReference type="InterPro" id="IPR002110">
    <property type="entry name" value="Ankyrin_rpt"/>
</dbReference>
<evidence type="ECO:0000313" key="5">
    <source>
        <dbReference type="Proteomes" id="UP000026915"/>
    </source>
</evidence>
<organism evidence="4 5">
    <name type="scientific">Theobroma cacao</name>
    <name type="common">Cacao</name>
    <name type="synonym">Cocoa</name>
    <dbReference type="NCBI Taxonomy" id="3641"/>
    <lineage>
        <taxon>Eukaryota</taxon>
        <taxon>Viridiplantae</taxon>
        <taxon>Streptophyta</taxon>
        <taxon>Embryophyta</taxon>
        <taxon>Tracheophyta</taxon>
        <taxon>Spermatophyta</taxon>
        <taxon>Magnoliopsida</taxon>
        <taxon>eudicotyledons</taxon>
        <taxon>Gunneridae</taxon>
        <taxon>Pentapetalae</taxon>
        <taxon>rosids</taxon>
        <taxon>malvids</taxon>
        <taxon>Malvales</taxon>
        <taxon>Malvaceae</taxon>
        <taxon>Byttnerioideae</taxon>
        <taxon>Theobroma</taxon>
    </lineage>
</organism>
<accession>A0A061FWF2</accession>
<dbReference type="AlphaFoldDB" id="A0A061FWF2"/>
<dbReference type="InterPro" id="IPR036770">
    <property type="entry name" value="Ankyrin_rpt-contain_sf"/>
</dbReference>
<dbReference type="Pfam" id="PF13962">
    <property type="entry name" value="PGG"/>
    <property type="match status" value="1"/>
</dbReference>
<dbReference type="Gramene" id="EOY21162">
    <property type="protein sequence ID" value="EOY21162"/>
    <property type="gene ID" value="TCM_012538"/>
</dbReference>
<dbReference type="PANTHER" id="PTHR24177">
    <property type="entry name" value="CASKIN"/>
    <property type="match status" value="1"/>
</dbReference>
<keyword evidence="2" id="KW-0812">Transmembrane</keyword>
<feature type="transmembrane region" description="Helical" evidence="2">
    <location>
        <begin position="625"/>
        <end position="648"/>
    </location>
</feature>
<evidence type="ECO:0000256" key="1">
    <source>
        <dbReference type="SAM" id="MobiDB-lite"/>
    </source>
</evidence>
<proteinExistence type="predicted"/>
<dbReference type="STRING" id="3641.A0A061FWF2"/>
<feature type="transmembrane region" description="Helical" evidence="2">
    <location>
        <begin position="542"/>
        <end position="560"/>
    </location>
</feature>